<dbReference type="AlphaFoldDB" id="A0A4Y9R149"/>
<feature type="domain" description="Glycosyltransferase subfamily 4-like N-terminal" evidence="2">
    <location>
        <begin position="24"/>
        <end position="160"/>
    </location>
</feature>
<keyword evidence="3" id="KW-0808">Transferase</keyword>
<evidence type="ECO:0000259" key="2">
    <source>
        <dbReference type="Pfam" id="PF13439"/>
    </source>
</evidence>
<dbReference type="SUPFAM" id="SSF53756">
    <property type="entry name" value="UDP-Glycosyltransferase/glycogen phosphorylase"/>
    <property type="match status" value="1"/>
</dbReference>
<evidence type="ECO:0000313" key="3">
    <source>
        <dbReference type="EMBL" id="TFV97203.1"/>
    </source>
</evidence>
<dbReference type="Pfam" id="PF13439">
    <property type="entry name" value="Glyco_transf_4"/>
    <property type="match status" value="1"/>
</dbReference>
<accession>A0A4Y9R149</accession>
<sequence length="356" mass="40975">MEKLKVYMISNMYPSESSPNFGVFVRNFEHEFPDDSIQIVDKTVIYGKKKGFRLLLEYVRFIFESIKKLNRGDFDLVYVHFLQHSLIPFHFWKNSHNKKIFLNAHGTDILGKGRFYKWMRKWNLPIFRNADLVIVPSAFFVPKVEAIGVNKDKIEIYPSGGINPQIFYPGESKNKLFNRVGYLGRLDKGKGVETLIRAFAELPRENLLLEICGPGDLEFEFKELCEMLGITSRVKFRGNIPRHKIREIFLTWDAFVFPSELEESLGLVGLEAMACGLPVIGSGKGGMATYLNSGKNGIVFEPGSVKDLKEKILEFYVQNQEFRQNLSNSAIATAHRYRAEEVNSRLRKKIHTIFQS</sequence>
<dbReference type="InterPro" id="IPR050194">
    <property type="entry name" value="Glycosyltransferase_grp1"/>
</dbReference>
<dbReference type="Pfam" id="PF00534">
    <property type="entry name" value="Glycos_transf_1"/>
    <property type="match status" value="1"/>
</dbReference>
<proteinExistence type="predicted"/>
<dbReference type="InterPro" id="IPR001296">
    <property type="entry name" value="Glyco_trans_1"/>
</dbReference>
<comment type="caution">
    <text evidence="3">The sequence shown here is derived from an EMBL/GenBank/DDBJ whole genome shotgun (WGS) entry which is preliminary data.</text>
</comment>
<gene>
    <name evidence="3" type="ORF">E4S40_00675</name>
</gene>
<keyword evidence="4" id="KW-1185">Reference proteome</keyword>
<dbReference type="GO" id="GO:0016757">
    <property type="term" value="F:glycosyltransferase activity"/>
    <property type="evidence" value="ECO:0007669"/>
    <property type="project" value="InterPro"/>
</dbReference>
<feature type="domain" description="Glycosyl transferase family 1" evidence="1">
    <location>
        <begin position="177"/>
        <end position="330"/>
    </location>
</feature>
<dbReference type="Proteomes" id="UP000297647">
    <property type="component" value="Unassembled WGS sequence"/>
</dbReference>
<dbReference type="InterPro" id="IPR028098">
    <property type="entry name" value="Glyco_trans_4-like_N"/>
</dbReference>
<name>A0A4Y9R149_9BACT</name>
<evidence type="ECO:0000259" key="1">
    <source>
        <dbReference type="Pfam" id="PF00534"/>
    </source>
</evidence>
<dbReference type="EMBL" id="SPSB01000001">
    <property type="protein sequence ID" value="TFV97203.1"/>
    <property type="molecule type" value="Genomic_DNA"/>
</dbReference>
<dbReference type="PANTHER" id="PTHR45947:SF3">
    <property type="entry name" value="SULFOQUINOVOSYL TRANSFERASE SQD2"/>
    <property type="match status" value="1"/>
</dbReference>
<evidence type="ECO:0000313" key="4">
    <source>
        <dbReference type="Proteomes" id="UP000297647"/>
    </source>
</evidence>
<dbReference type="Gene3D" id="3.40.50.2000">
    <property type="entry name" value="Glycogen Phosphorylase B"/>
    <property type="match status" value="2"/>
</dbReference>
<protein>
    <submittedName>
        <fullName evidence="3">Glycosyltransferase family 4 protein</fullName>
    </submittedName>
</protein>
<reference evidence="3 4" key="1">
    <citation type="submission" date="2019-03" db="EMBL/GenBank/DDBJ databases">
        <title>Algoriphagus sp. nov, a new strain isolated from root system soil of mangrove plant Kandelia.</title>
        <authorList>
            <person name="Yin Q."/>
            <person name="Wang K."/>
            <person name="Song Z."/>
        </authorList>
    </citation>
    <scope>NUCLEOTIDE SEQUENCE [LARGE SCALE GENOMIC DNA]</scope>
    <source>
        <strain evidence="3 4">XY-J91</strain>
    </source>
</reference>
<dbReference type="PANTHER" id="PTHR45947">
    <property type="entry name" value="SULFOQUINOVOSYL TRANSFERASE SQD2"/>
    <property type="match status" value="1"/>
</dbReference>
<organism evidence="3 4">
    <name type="scientific">Algoriphagus kandeliae</name>
    <dbReference type="NCBI Taxonomy" id="2562278"/>
    <lineage>
        <taxon>Bacteria</taxon>
        <taxon>Pseudomonadati</taxon>
        <taxon>Bacteroidota</taxon>
        <taxon>Cytophagia</taxon>
        <taxon>Cytophagales</taxon>
        <taxon>Cyclobacteriaceae</taxon>
        <taxon>Algoriphagus</taxon>
    </lineage>
</organism>